<dbReference type="RefSeq" id="WP_061854011.1">
    <property type="nucleotide sequence ID" value="NZ_LUGM01000002.1"/>
</dbReference>
<evidence type="ECO:0000256" key="2">
    <source>
        <dbReference type="ARBA" id="ARBA00022559"/>
    </source>
</evidence>
<dbReference type="PANTHER" id="PTHR11592">
    <property type="entry name" value="GLUTATHIONE PEROXIDASE"/>
    <property type="match status" value="1"/>
</dbReference>
<dbReference type="InterPro" id="IPR013766">
    <property type="entry name" value="Thioredoxin_domain"/>
</dbReference>
<reference evidence="7 8" key="1">
    <citation type="submission" date="2016-02" db="EMBL/GenBank/DDBJ databases">
        <title>Draft genome sequence of hydrocarbon degrading Staphylococcus saprophyticus Strain CNV2, isolated from crude-oil contaminated soil from Noonmati Oil Refinery, Guwahati, Assam, India.</title>
        <authorList>
            <person name="Mukherjee A."/>
            <person name="Chettri B."/>
            <person name="Langpoklakpam J."/>
            <person name="Singh A.K."/>
            <person name="Chattopadhyay D.J."/>
        </authorList>
    </citation>
    <scope>NUCLEOTIDE SEQUENCE [LARGE SCALE GENOMIC DNA]</scope>
    <source>
        <strain evidence="7 8">CNV2</strain>
    </source>
</reference>
<evidence type="ECO:0000256" key="3">
    <source>
        <dbReference type="ARBA" id="ARBA00023002"/>
    </source>
</evidence>
<organism evidence="7 8">
    <name type="scientific">Staphylococcus kloosii</name>
    <dbReference type="NCBI Taxonomy" id="29384"/>
    <lineage>
        <taxon>Bacteria</taxon>
        <taxon>Bacillati</taxon>
        <taxon>Bacillota</taxon>
        <taxon>Bacilli</taxon>
        <taxon>Bacillales</taxon>
        <taxon>Staphylococcaceae</taxon>
        <taxon>Staphylococcus</taxon>
    </lineage>
</organism>
<dbReference type="PROSITE" id="PS00763">
    <property type="entry name" value="GLUTATHIONE_PEROXID_2"/>
    <property type="match status" value="1"/>
</dbReference>
<comment type="caution">
    <text evidence="7">The sequence shown here is derived from an EMBL/GenBank/DDBJ whole genome shotgun (WGS) entry which is preliminary data.</text>
</comment>
<dbReference type="FunFam" id="3.40.30.10:FF:000010">
    <property type="entry name" value="Glutathione peroxidase"/>
    <property type="match status" value="1"/>
</dbReference>
<dbReference type="SUPFAM" id="SSF52833">
    <property type="entry name" value="Thioredoxin-like"/>
    <property type="match status" value="1"/>
</dbReference>
<dbReference type="InterPro" id="IPR000889">
    <property type="entry name" value="Glutathione_peroxidase"/>
</dbReference>
<dbReference type="PRINTS" id="PR01011">
    <property type="entry name" value="GLUTPROXDASE"/>
</dbReference>
<feature type="active site" evidence="4">
    <location>
        <position position="37"/>
    </location>
</feature>
<evidence type="ECO:0000313" key="7">
    <source>
        <dbReference type="EMBL" id="KYH13780.1"/>
    </source>
</evidence>
<proteinExistence type="inferred from homology"/>
<keyword evidence="2 5" id="KW-0575">Peroxidase</keyword>
<evidence type="ECO:0000256" key="4">
    <source>
        <dbReference type="PIRSR" id="PIRSR000303-1"/>
    </source>
</evidence>
<dbReference type="GO" id="GO:0034599">
    <property type="term" value="P:cellular response to oxidative stress"/>
    <property type="evidence" value="ECO:0007669"/>
    <property type="project" value="TreeGrafter"/>
</dbReference>
<dbReference type="EMBL" id="LUGM01000002">
    <property type="protein sequence ID" value="KYH13780.1"/>
    <property type="molecule type" value="Genomic_DNA"/>
</dbReference>
<dbReference type="Gene3D" id="3.40.30.10">
    <property type="entry name" value="Glutaredoxin"/>
    <property type="match status" value="1"/>
</dbReference>
<dbReference type="PIRSF" id="PIRSF000303">
    <property type="entry name" value="Glutathion_perox"/>
    <property type="match status" value="1"/>
</dbReference>
<dbReference type="PROSITE" id="PS51355">
    <property type="entry name" value="GLUTATHIONE_PEROXID_3"/>
    <property type="match status" value="1"/>
</dbReference>
<dbReference type="PROSITE" id="PS51352">
    <property type="entry name" value="THIOREDOXIN_2"/>
    <property type="match status" value="1"/>
</dbReference>
<comment type="similarity">
    <text evidence="1 5">Belongs to the glutathione peroxidase family.</text>
</comment>
<evidence type="ECO:0000259" key="6">
    <source>
        <dbReference type="PROSITE" id="PS51352"/>
    </source>
</evidence>
<dbReference type="GO" id="GO:0004601">
    <property type="term" value="F:peroxidase activity"/>
    <property type="evidence" value="ECO:0007669"/>
    <property type="project" value="UniProtKB-KW"/>
</dbReference>
<dbReference type="AlphaFoldDB" id="A0A151A3N2"/>
<sequence>MTNNIYDIQVANKDGSTYYLNDYKGKVIIVVNTATKCGLSGQFEELEELYQKYKDQGLIILGFPCNQFANQEPGTDDQISETCKINFGVTFPIHAKIDVNGKDESPLFTLLKNEASSLYGKKIKWNFTKFVIDREGNVVKRLAPKDSPKKAEKLIQDLL</sequence>
<feature type="domain" description="Thioredoxin" evidence="6">
    <location>
        <begin position="1"/>
        <end position="159"/>
    </location>
</feature>
<keyword evidence="3 5" id="KW-0560">Oxidoreductase</keyword>
<gene>
    <name evidence="7" type="ORF">A0131_03035</name>
</gene>
<evidence type="ECO:0000256" key="1">
    <source>
        <dbReference type="ARBA" id="ARBA00006926"/>
    </source>
</evidence>
<evidence type="ECO:0000313" key="8">
    <source>
        <dbReference type="Proteomes" id="UP000075418"/>
    </source>
</evidence>
<name>A0A151A3N2_9STAP</name>
<dbReference type="Pfam" id="PF00255">
    <property type="entry name" value="GSHPx"/>
    <property type="match status" value="1"/>
</dbReference>
<dbReference type="Proteomes" id="UP000075418">
    <property type="component" value="Unassembled WGS sequence"/>
</dbReference>
<accession>A0A151A3N2</accession>
<dbReference type="PANTHER" id="PTHR11592:SF78">
    <property type="entry name" value="GLUTATHIONE PEROXIDASE"/>
    <property type="match status" value="1"/>
</dbReference>
<dbReference type="InterPro" id="IPR029760">
    <property type="entry name" value="GPX_CS"/>
</dbReference>
<dbReference type="InterPro" id="IPR036249">
    <property type="entry name" value="Thioredoxin-like_sf"/>
</dbReference>
<protein>
    <recommendedName>
        <fullName evidence="5">Glutathione peroxidase</fullName>
    </recommendedName>
</protein>
<evidence type="ECO:0000256" key="5">
    <source>
        <dbReference type="RuleBase" id="RU000499"/>
    </source>
</evidence>
<dbReference type="CDD" id="cd00340">
    <property type="entry name" value="GSH_Peroxidase"/>
    <property type="match status" value="1"/>
</dbReference>